<keyword evidence="2" id="KW-1185">Reference proteome</keyword>
<comment type="caution">
    <text evidence="1">The sequence shown here is derived from an EMBL/GenBank/DDBJ whole genome shotgun (WGS) entry which is preliminary data.</text>
</comment>
<dbReference type="RefSeq" id="WP_154283091.1">
    <property type="nucleotide sequence ID" value="NZ_JBHUJQ010000001.1"/>
</dbReference>
<evidence type="ECO:0008006" key="3">
    <source>
        <dbReference type="Google" id="ProtNLM"/>
    </source>
</evidence>
<proteinExistence type="predicted"/>
<evidence type="ECO:0000313" key="1">
    <source>
        <dbReference type="EMBL" id="MRX78690.1"/>
    </source>
</evidence>
<name>A0A7K0G5E7_9SPHI</name>
<accession>A0A7K0G5E7</accession>
<evidence type="ECO:0000313" key="2">
    <source>
        <dbReference type="Proteomes" id="UP000487757"/>
    </source>
</evidence>
<protein>
    <recommendedName>
        <fullName evidence="3">Carboxypeptidase-like regulatory domain-containing protein</fullName>
    </recommendedName>
</protein>
<dbReference type="Proteomes" id="UP000487757">
    <property type="component" value="Unassembled WGS sequence"/>
</dbReference>
<organism evidence="1 2">
    <name type="scientific">Pedobacter petrophilus</name>
    <dbReference type="NCBI Taxonomy" id="1908241"/>
    <lineage>
        <taxon>Bacteria</taxon>
        <taxon>Pseudomonadati</taxon>
        <taxon>Bacteroidota</taxon>
        <taxon>Sphingobacteriia</taxon>
        <taxon>Sphingobacteriales</taxon>
        <taxon>Sphingobacteriaceae</taxon>
        <taxon>Pedobacter</taxon>
    </lineage>
</organism>
<reference evidence="1 2" key="1">
    <citation type="submission" date="2019-11" db="EMBL/GenBank/DDBJ databases">
        <title>Pedobacter petrophilus genome.</title>
        <authorList>
            <person name="Feldbauer M.J."/>
            <person name="Newman J.D."/>
        </authorList>
    </citation>
    <scope>NUCLEOTIDE SEQUENCE [LARGE SCALE GENOMIC DNA]</scope>
    <source>
        <strain evidence="1 2">LMG 29686</strain>
    </source>
</reference>
<dbReference type="SUPFAM" id="SSF49464">
    <property type="entry name" value="Carboxypeptidase regulatory domain-like"/>
    <property type="match status" value="1"/>
</dbReference>
<sequence>MEKPVSIAATDQRLSTVLTNISRQGGFHFSYSGKNFPKDSLVTFIANNQAVSKILKQLLNNRYEFEERRNYIIITPALQRLSFINTDVNSDNNTYSISGVIVNETTGERLMNTSVYEKEQLVSTMSDEHGYFKLKLRSGSLNQVRIIASKYAYRDTSLNFLNTVVIANRTRARVFQHDTKTVEATALGRFFTTAAQRIQSINIQDFFANRPYQVSIIPGLSSHGALSSQVINKFSLNLAGGYTAGVDGLEFGGLFNINKRNTRYLQLAGIFNLVGGKVTGLQLAGVSNQALDTLKGIQISGFINKTDSEVSGLQVAVLNNKAHMLKGVQVGIVNVADTSQGASIGLINIIRNGFYKITYSANNLTNTNVSLKTGTHGFYSNLLLGANINAHNKMYSFGFGVGHDFMFSDHIYLSAEAAYQFAFTGSMDDRWAQAKLLLNMQLAKNVSLVAGPTYNKYSFTGSGEGYQSKFKLSGDYRGAGNPVKRWIGWEAGIAFNSVFKPVTEIKKARRSKDLFLGIAALAGWAWDSPSTYVLGSELFMQKDFGDSMSGTLSAGYVYHAVDNNLPGGSFITYPDGKTDEYLEVEYKAIPLKAGIRAYTGTRFFFAGELGVSLGLNKSSILKTTYPNGTVAQIQYGSKNPFLYAISAGYSFNNGLETGIKFEDYISFKNIKQFNLRVAYRFKL</sequence>
<gene>
    <name evidence="1" type="ORF">GJU39_21660</name>
</gene>
<dbReference type="InterPro" id="IPR008969">
    <property type="entry name" value="CarboxyPept-like_regulatory"/>
</dbReference>
<dbReference type="EMBL" id="WKKH01000066">
    <property type="protein sequence ID" value="MRX78690.1"/>
    <property type="molecule type" value="Genomic_DNA"/>
</dbReference>
<dbReference type="OrthoDB" id="5505971at2"/>
<dbReference type="AlphaFoldDB" id="A0A7K0G5E7"/>